<protein>
    <recommendedName>
        <fullName evidence="7">TRAP transporter small permease protein</fullName>
    </recommendedName>
</protein>
<name>A0A2V3UH03_9HYPH</name>
<organism evidence="9 10">
    <name type="scientific">Chelatococcus asaccharovorans</name>
    <dbReference type="NCBI Taxonomy" id="28210"/>
    <lineage>
        <taxon>Bacteria</taxon>
        <taxon>Pseudomonadati</taxon>
        <taxon>Pseudomonadota</taxon>
        <taxon>Alphaproteobacteria</taxon>
        <taxon>Hyphomicrobiales</taxon>
        <taxon>Chelatococcaceae</taxon>
        <taxon>Chelatococcus</taxon>
    </lineage>
</organism>
<keyword evidence="5 7" id="KW-1133">Transmembrane helix</keyword>
<feature type="transmembrane region" description="Helical" evidence="7">
    <location>
        <begin position="91"/>
        <end position="114"/>
    </location>
</feature>
<dbReference type="OrthoDB" id="4250245at2"/>
<dbReference type="GO" id="GO:0022857">
    <property type="term" value="F:transmembrane transporter activity"/>
    <property type="evidence" value="ECO:0007669"/>
    <property type="project" value="UniProtKB-UniRule"/>
</dbReference>
<dbReference type="InterPro" id="IPR055348">
    <property type="entry name" value="DctQ"/>
</dbReference>
<evidence type="ECO:0000256" key="7">
    <source>
        <dbReference type="RuleBase" id="RU369079"/>
    </source>
</evidence>
<evidence type="ECO:0000256" key="4">
    <source>
        <dbReference type="ARBA" id="ARBA00022692"/>
    </source>
</evidence>
<keyword evidence="10" id="KW-1185">Reference proteome</keyword>
<keyword evidence="6 7" id="KW-0472">Membrane</keyword>
<evidence type="ECO:0000256" key="6">
    <source>
        <dbReference type="ARBA" id="ARBA00023136"/>
    </source>
</evidence>
<comment type="subcellular location">
    <subcellularLocation>
        <location evidence="7">Cell inner membrane</location>
        <topology evidence="7">Multi-pass membrane protein</topology>
    </subcellularLocation>
    <subcellularLocation>
        <location evidence="1">Cell membrane</location>
        <topology evidence="1">Multi-pass membrane protein</topology>
    </subcellularLocation>
</comment>
<evidence type="ECO:0000313" key="10">
    <source>
        <dbReference type="Proteomes" id="UP000248021"/>
    </source>
</evidence>
<evidence type="ECO:0000313" key="9">
    <source>
        <dbReference type="EMBL" id="PXW64389.1"/>
    </source>
</evidence>
<reference evidence="9 10" key="1">
    <citation type="submission" date="2018-05" db="EMBL/GenBank/DDBJ databases">
        <title>Genomic Encyclopedia of Type Strains, Phase IV (KMG-IV): sequencing the most valuable type-strain genomes for metagenomic binning, comparative biology and taxonomic classification.</title>
        <authorList>
            <person name="Goeker M."/>
        </authorList>
    </citation>
    <scope>NUCLEOTIDE SEQUENCE [LARGE SCALE GENOMIC DNA]</scope>
    <source>
        <strain evidence="9 10">DSM 6462</strain>
    </source>
</reference>
<keyword evidence="3" id="KW-1003">Cell membrane</keyword>
<dbReference type="AlphaFoldDB" id="A0A2V3UH03"/>
<keyword evidence="7" id="KW-0997">Cell inner membrane</keyword>
<dbReference type="Pfam" id="PF04290">
    <property type="entry name" value="DctQ"/>
    <property type="match status" value="1"/>
</dbReference>
<feature type="transmembrane region" description="Helical" evidence="7">
    <location>
        <begin position="134"/>
        <end position="154"/>
    </location>
</feature>
<keyword evidence="4 7" id="KW-0812">Transmembrane</keyword>
<evidence type="ECO:0000256" key="1">
    <source>
        <dbReference type="ARBA" id="ARBA00004651"/>
    </source>
</evidence>
<dbReference type="Proteomes" id="UP000248021">
    <property type="component" value="Unassembled WGS sequence"/>
</dbReference>
<comment type="function">
    <text evidence="7">Part of the tripartite ATP-independent periplasmic (TRAP) transport system.</text>
</comment>
<comment type="caution">
    <text evidence="9">The sequence shown here is derived from an EMBL/GenBank/DDBJ whole genome shotgun (WGS) entry which is preliminary data.</text>
</comment>
<evidence type="ECO:0000259" key="8">
    <source>
        <dbReference type="Pfam" id="PF04290"/>
    </source>
</evidence>
<proteinExistence type="inferred from homology"/>
<dbReference type="EMBL" id="QJJK01000001">
    <property type="protein sequence ID" value="PXW64389.1"/>
    <property type="molecule type" value="Genomic_DNA"/>
</dbReference>
<dbReference type="GO" id="GO:0005886">
    <property type="term" value="C:plasma membrane"/>
    <property type="evidence" value="ECO:0007669"/>
    <property type="project" value="UniProtKB-SubCell"/>
</dbReference>
<feature type="domain" description="Tripartite ATP-independent periplasmic transporters DctQ component" evidence="8">
    <location>
        <begin position="26"/>
        <end position="161"/>
    </location>
</feature>
<comment type="subunit">
    <text evidence="7">The complex comprises the extracytoplasmic solute receptor protein and the two transmembrane proteins.</text>
</comment>
<gene>
    <name evidence="9" type="ORF">C7450_101144</name>
</gene>
<sequence>MVTRLLSWIALVLNAAGTVLILILSGLMNADIIGRGVFSHPLNGVNEFASMAIVAIVFLQITDATAANRLTRSDMVLLMIQKRAPRAAQALEALFDLGGAVLFAILANAVWPLLADAWREGEFIGVEGIATFPTWPLDAIVVFSSFLLVLHFAIKVIADVRGIVRPAAAVAVQPQEHAV</sequence>
<accession>A0A2V3UH03</accession>
<evidence type="ECO:0000256" key="3">
    <source>
        <dbReference type="ARBA" id="ARBA00022475"/>
    </source>
</evidence>
<comment type="similarity">
    <text evidence="7">Belongs to the TRAP transporter small permease family.</text>
</comment>
<feature type="transmembrane region" description="Helical" evidence="7">
    <location>
        <begin position="48"/>
        <end position="70"/>
    </location>
</feature>
<evidence type="ECO:0000256" key="2">
    <source>
        <dbReference type="ARBA" id="ARBA00022448"/>
    </source>
</evidence>
<feature type="transmembrane region" description="Helical" evidence="7">
    <location>
        <begin position="5"/>
        <end position="28"/>
    </location>
</feature>
<keyword evidence="2 7" id="KW-0813">Transport</keyword>
<dbReference type="RefSeq" id="WP_110372478.1">
    <property type="nucleotide sequence ID" value="NZ_JAHBRY010000001.1"/>
</dbReference>
<evidence type="ECO:0000256" key="5">
    <source>
        <dbReference type="ARBA" id="ARBA00022989"/>
    </source>
</evidence>